<gene>
    <name evidence="8" type="ORF">CC78DRAFT_548056</name>
</gene>
<proteinExistence type="predicted"/>
<dbReference type="OrthoDB" id="1600564at2759"/>
<dbReference type="InterPro" id="IPR036864">
    <property type="entry name" value="Zn2-C6_fun-type_DNA-bd_sf"/>
</dbReference>
<dbReference type="GO" id="GO:0005634">
    <property type="term" value="C:nucleus"/>
    <property type="evidence" value="ECO:0007669"/>
    <property type="project" value="UniProtKB-SubCell"/>
</dbReference>
<evidence type="ECO:0000256" key="3">
    <source>
        <dbReference type="ARBA" id="ARBA00023125"/>
    </source>
</evidence>
<reference evidence="9" key="1">
    <citation type="journal article" date="2020" name="Stud. Mycol.">
        <title>101 Dothideomycetes genomes: A test case for predicting lifestyles and emergence of pathogens.</title>
        <authorList>
            <person name="Haridas S."/>
            <person name="Albert R."/>
            <person name="Binder M."/>
            <person name="Bloem J."/>
            <person name="LaButti K."/>
            <person name="Salamov A."/>
            <person name="Andreopoulos B."/>
            <person name="Baker S."/>
            <person name="Barry K."/>
            <person name="Bills G."/>
            <person name="Bluhm B."/>
            <person name="Cannon C."/>
            <person name="Castanera R."/>
            <person name="Culley D."/>
            <person name="Daum C."/>
            <person name="Ezra D."/>
            <person name="Gonzalez J."/>
            <person name="Henrissat B."/>
            <person name="Kuo A."/>
            <person name="Liang C."/>
            <person name="Lipzen A."/>
            <person name="Lutzoni F."/>
            <person name="Magnuson J."/>
            <person name="Mondo S."/>
            <person name="Nolan M."/>
            <person name="Ohm R."/>
            <person name="Pangilinan J."/>
            <person name="Park H.-J."/>
            <person name="Ramirez L."/>
            <person name="Alfaro M."/>
            <person name="Sun H."/>
            <person name="Tritt A."/>
            <person name="Yoshinaga Y."/>
            <person name="Zwiers L.-H."/>
            <person name="Turgeon B."/>
            <person name="Goodwin S."/>
            <person name="Spatafora J."/>
            <person name="Crous P."/>
            <person name="Grigoriev I."/>
        </authorList>
    </citation>
    <scope>NUCLEOTIDE SEQUENCE [LARGE SCALE GENOMIC DNA]</scope>
    <source>
        <strain evidence="9">CBS 304.66</strain>
    </source>
</reference>
<keyword evidence="5" id="KW-0539">Nucleus</keyword>
<dbReference type="PROSITE" id="PS00463">
    <property type="entry name" value="ZN2_CY6_FUNGAL_1"/>
    <property type="match status" value="1"/>
</dbReference>
<dbReference type="EMBL" id="ML986699">
    <property type="protein sequence ID" value="KAF2259732.1"/>
    <property type="molecule type" value="Genomic_DNA"/>
</dbReference>
<evidence type="ECO:0000313" key="9">
    <source>
        <dbReference type="Proteomes" id="UP000800093"/>
    </source>
</evidence>
<evidence type="ECO:0000256" key="5">
    <source>
        <dbReference type="ARBA" id="ARBA00023242"/>
    </source>
</evidence>
<evidence type="ECO:0000256" key="4">
    <source>
        <dbReference type="ARBA" id="ARBA00023163"/>
    </source>
</evidence>
<dbReference type="GO" id="GO:0008270">
    <property type="term" value="F:zinc ion binding"/>
    <property type="evidence" value="ECO:0007669"/>
    <property type="project" value="InterPro"/>
</dbReference>
<comment type="caution">
    <text evidence="8">The sequence shown here is derived from an EMBL/GenBank/DDBJ whole genome shotgun (WGS) entry which is preliminary data.</text>
</comment>
<organism evidence="8 9">
    <name type="scientific">Lojkania enalia</name>
    <dbReference type="NCBI Taxonomy" id="147567"/>
    <lineage>
        <taxon>Eukaryota</taxon>
        <taxon>Fungi</taxon>
        <taxon>Dikarya</taxon>
        <taxon>Ascomycota</taxon>
        <taxon>Pezizomycotina</taxon>
        <taxon>Dothideomycetes</taxon>
        <taxon>Pleosporomycetidae</taxon>
        <taxon>Pleosporales</taxon>
        <taxon>Pleosporales incertae sedis</taxon>
        <taxon>Lojkania</taxon>
    </lineage>
</organism>
<evidence type="ECO:0000256" key="2">
    <source>
        <dbReference type="ARBA" id="ARBA00023015"/>
    </source>
</evidence>
<dbReference type="PANTHER" id="PTHR31845">
    <property type="entry name" value="FINGER DOMAIN PROTEIN, PUTATIVE-RELATED"/>
    <property type="match status" value="1"/>
</dbReference>
<evidence type="ECO:0000313" key="8">
    <source>
        <dbReference type="EMBL" id="KAF2259732.1"/>
    </source>
</evidence>
<dbReference type="InterPro" id="IPR051089">
    <property type="entry name" value="prtT"/>
</dbReference>
<keyword evidence="3" id="KW-0238">DNA-binding</keyword>
<dbReference type="Gene3D" id="4.10.240.10">
    <property type="entry name" value="Zn(2)-C6 fungal-type DNA-binding domain"/>
    <property type="match status" value="1"/>
</dbReference>
<keyword evidence="9" id="KW-1185">Reference proteome</keyword>
<evidence type="ECO:0000256" key="6">
    <source>
        <dbReference type="SAM" id="MobiDB-lite"/>
    </source>
</evidence>
<dbReference type="Proteomes" id="UP000800093">
    <property type="component" value="Unassembled WGS sequence"/>
</dbReference>
<feature type="domain" description="Zn(2)-C6 fungal-type" evidence="7">
    <location>
        <begin position="29"/>
        <end position="58"/>
    </location>
</feature>
<dbReference type="AlphaFoldDB" id="A0A9P4JZC3"/>
<comment type="subcellular location">
    <subcellularLocation>
        <location evidence="1">Nucleus</location>
    </subcellularLocation>
</comment>
<accession>A0A9P4JZC3</accession>
<dbReference type="GO" id="GO:0000976">
    <property type="term" value="F:transcription cis-regulatory region binding"/>
    <property type="evidence" value="ECO:0007669"/>
    <property type="project" value="TreeGrafter"/>
</dbReference>
<keyword evidence="2" id="KW-0805">Transcription regulation</keyword>
<dbReference type="InterPro" id="IPR001138">
    <property type="entry name" value="Zn2Cys6_DnaBD"/>
</dbReference>
<keyword evidence="4" id="KW-0804">Transcription</keyword>
<name>A0A9P4JZC3_9PLEO</name>
<dbReference type="PANTHER" id="PTHR31845:SF32">
    <property type="entry name" value="MISCELLANEOUS ZN(II)2CYS6 TRANSCRIPTION FACTOR (EUROFUNG)-RELATED"/>
    <property type="match status" value="1"/>
</dbReference>
<evidence type="ECO:0000259" key="7">
    <source>
        <dbReference type="PROSITE" id="PS00463"/>
    </source>
</evidence>
<sequence length="600" mass="67162">MACALKPVAVTDERMERLPPGVTAPYGHACANCARAKCKCITREQGNCERCHRLGKECTPSAGIRKCGVRKPSIANRRSRLEDKLDDLVSLLRKEHTAKPQSTNISMPEQFNTANSQTNAAGCWINTPVSTGTKSTTTPQASPASNGNEHLDDGETLFQAEDMFSNFRTCHLGSFPFVRLPISVTKLKSEKPFLWSSIRAVCTRNPTRQLNLGLQFKEVVGKEIVDGQRSVDLLLALMVYSILLLSYEVSRGYYFARGRPYLGLLCNLIKTLISDLRIDKPIEDKPSLLLLCPKPFVFYEPPKSSEPLNNEGRRALLGSFVLISLTGPLMALRIEPMRWVPQMDDSLEKLSMEEEYPEDKIIVAITRIARVTSEALQLTKRALEEPDCAESLLLHIKCLQTSIEKEKSIMPIEMLQNKIVSSFIYNAEAVIYSAALPHTIPLKPNHPYEFRRIQYLHSCLQAVKSCLENFLSISQSQHIGISMIVWTQFSHSLQTLYYLCMLDYPGWDREAARATADPVLCMERAIVIFEQMHADMGIEDDSVLTRGIQAMKMTVPVWRAAVDKSTSGSTAPVGGNMAMMDPTLMEMPDDVFADIFGPWS</sequence>
<protein>
    <recommendedName>
        <fullName evidence="7">Zn(2)-C6 fungal-type domain-containing protein</fullName>
    </recommendedName>
</protein>
<dbReference type="GO" id="GO:0000981">
    <property type="term" value="F:DNA-binding transcription factor activity, RNA polymerase II-specific"/>
    <property type="evidence" value="ECO:0007669"/>
    <property type="project" value="InterPro"/>
</dbReference>
<feature type="region of interest" description="Disordered" evidence="6">
    <location>
        <begin position="132"/>
        <end position="152"/>
    </location>
</feature>
<evidence type="ECO:0000256" key="1">
    <source>
        <dbReference type="ARBA" id="ARBA00004123"/>
    </source>
</evidence>